<evidence type="ECO:0000313" key="1">
    <source>
        <dbReference type="EMBL" id="TCC88671.1"/>
    </source>
</evidence>
<dbReference type="Proteomes" id="UP000292884">
    <property type="component" value="Unassembled WGS sequence"/>
</dbReference>
<protein>
    <submittedName>
        <fullName evidence="1">Uncharacterized protein</fullName>
    </submittedName>
</protein>
<accession>A0A4R0MPA8</accession>
<reference evidence="1 2" key="1">
    <citation type="submission" date="2019-02" db="EMBL/GenBank/DDBJ databases">
        <title>Pedobacter sp. RP-1-13 sp. nov., isolated from Arctic soil.</title>
        <authorList>
            <person name="Dahal R.H."/>
        </authorList>
    </citation>
    <scope>NUCLEOTIDE SEQUENCE [LARGE SCALE GENOMIC DNA]</scope>
    <source>
        <strain evidence="1 2">RP-1-13</strain>
    </source>
</reference>
<keyword evidence="2" id="KW-1185">Reference proteome</keyword>
<gene>
    <name evidence="1" type="ORF">EZ428_18715</name>
</gene>
<sequence>MRQLSFFTEAGQSARLPIEVLAYHPTIIEDSLGHELIDAVPAAVRLPAWKTSLLAAAAIIGNHLITKIYLVKILRLGKNSDYRAIARLFLPLVQWQPSFPLKTPSNPLPCHNRSQRHRPSGRGWKVIYRLRSI</sequence>
<evidence type="ECO:0000313" key="2">
    <source>
        <dbReference type="Proteomes" id="UP000292884"/>
    </source>
</evidence>
<organism evidence="1 2">
    <name type="scientific">Pedobacter frigiditerrae</name>
    <dbReference type="NCBI Taxonomy" id="2530452"/>
    <lineage>
        <taxon>Bacteria</taxon>
        <taxon>Pseudomonadati</taxon>
        <taxon>Bacteroidota</taxon>
        <taxon>Sphingobacteriia</taxon>
        <taxon>Sphingobacteriales</taxon>
        <taxon>Sphingobacteriaceae</taxon>
        <taxon>Pedobacter</taxon>
    </lineage>
</organism>
<comment type="caution">
    <text evidence="1">The sequence shown here is derived from an EMBL/GenBank/DDBJ whole genome shotgun (WGS) entry which is preliminary data.</text>
</comment>
<dbReference type="RefSeq" id="WP_131554725.1">
    <property type="nucleotide sequence ID" value="NZ_SJSK01000005.1"/>
</dbReference>
<dbReference type="EMBL" id="SJSK01000005">
    <property type="protein sequence ID" value="TCC88671.1"/>
    <property type="molecule type" value="Genomic_DNA"/>
</dbReference>
<proteinExistence type="predicted"/>
<dbReference type="AlphaFoldDB" id="A0A4R0MPA8"/>
<dbReference type="OrthoDB" id="190276at2"/>
<name>A0A4R0MPA8_9SPHI</name>